<feature type="transmembrane region" description="Helical" evidence="8">
    <location>
        <begin position="131"/>
        <end position="152"/>
    </location>
</feature>
<dbReference type="InterPro" id="IPR000276">
    <property type="entry name" value="GPCR_Rhodpsn"/>
</dbReference>
<evidence type="ECO:0000256" key="2">
    <source>
        <dbReference type="ARBA" id="ARBA00022692"/>
    </source>
</evidence>
<evidence type="ECO:0000256" key="8">
    <source>
        <dbReference type="SAM" id="Phobius"/>
    </source>
</evidence>
<feature type="transmembrane region" description="Helical" evidence="8">
    <location>
        <begin position="99"/>
        <end position="119"/>
    </location>
</feature>
<dbReference type="GO" id="GO:0004930">
    <property type="term" value="F:G protein-coupled receptor activity"/>
    <property type="evidence" value="ECO:0007669"/>
    <property type="project" value="UniProtKB-KW"/>
</dbReference>
<feature type="transmembrane region" description="Helical" evidence="8">
    <location>
        <begin position="172"/>
        <end position="197"/>
    </location>
</feature>
<sequence>MNSTDFQNFANDMAHYSGYPLIIIGVLGNILCIFVLFRPKMKESNIRIYLIGLSFNDIGVFVILMIDKWLRHSYGIQLRLKSLFACKLLPFLDKFVLETSSLIVLLISIERMVAIIFPIRYHNLKCKHQRVALCILFFILVAFNSPILYFYSLNHSKCYDSAPQNYIKIKYIIFYIFYWILPVIGLLITNGIILYCLRKRAGSVNIKAKQQTFLKLKQKVKEGLYLLFMISILFLLCTSPFAICGIVITTYKGDRNTTYAKNVIAVYVLAHFFSYFNNALNFAVYMLASSNFRQELKAFLRIKTK</sequence>
<keyword evidence="6 11" id="KW-0675">Receptor</keyword>
<feature type="transmembrane region" description="Helical" evidence="8">
    <location>
        <begin position="48"/>
        <end position="66"/>
    </location>
</feature>
<keyword evidence="10" id="KW-1185">Reference proteome</keyword>
<keyword evidence="2 8" id="KW-0812">Transmembrane</keyword>
<evidence type="ECO:0000259" key="9">
    <source>
        <dbReference type="PROSITE" id="PS50262"/>
    </source>
</evidence>
<comment type="subcellular location">
    <subcellularLocation>
        <location evidence="1">Membrane</location>
        <topology evidence="1">Multi-pass membrane protein</topology>
    </subcellularLocation>
</comment>
<evidence type="ECO:0000256" key="6">
    <source>
        <dbReference type="ARBA" id="ARBA00023170"/>
    </source>
</evidence>
<feature type="domain" description="G-protein coupled receptors family 1 profile" evidence="9">
    <location>
        <begin position="28"/>
        <end position="285"/>
    </location>
</feature>
<evidence type="ECO:0000256" key="3">
    <source>
        <dbReference type="ARBA" id="ARBA00022989"/>
    </source>
</evidence>
<evidence type="ECO:0000313" key="10">
    <source>
        <dbReference type="Proteomes" id="UP000515154"/>
    </source>
</evidence>
<dbReference type="PANTHER" id="PTHR24243:SF233">
    <property type="entry name" value="THYROTROPIN-RELEASING HORMONE RECEPTOR"/>
    <property type="match status" value="1"/>
</dbReference>
<feature type="transmembrane region" description="Helical" evidence="8">
    <location>
        <begin position="16"/>
        <end position="36"/>
    </location>
</feature>
<gene>
    <name evidence="11" type="primary">LOC115221828</name>
</gene>
<organism evidence="10 11">
    <name type="scientific">Octopus sinensis</name>
    <name type="common">East Asian common octopus</name>
    <dbReference type="NCBI Taxonomy" id="2607531"/>
    <lineage>
        <taxon>Eukaryota</taxon>
        <taxon>Metazoa</taxon>
        <taxon>Spiralia</taxon>
        <taxon>Lophotrochozoa</taxon>
        <taxon>Mollusca</taxon>
        <taxon>Cephalopoda</taxon>
        <taxon>Coleoidea</taxon>
        <taxon>Octopodiformes</taxon>
        <taxon>Octopoda</taxon>
        <taxon>Incirrata</taxon>
        <taxon>Octopodidae</taxon>
        <taxon>Octopus</taxon>
    </lineage>
</organism>
<dbReference type="SUPFAM" id="SSF81321">
    <property type="entry name" value="Family A G protein-coupled receptor-like"/>
    <property type="match status" value="1"/>
</dbReference>
<dbReference type="Pfam" id="PF00001">
    <property type="entry name" value="7tm_1"/>
    <property type="match status" value="1"/>
</dbReference>
<feature type="transmembrane region" description="Helical" evidence="8">
    <location>
        <begin position="224"/>
        <end position="251"/>
    </location>
</feature>
<dbReference type="Proteomes" id="UP000515154">
    <property type="component" value="Linkage group LG18"/>
</dbReference>
<dbReference type="RefSeq" id="XP_029647922.1">
    <property type="nucleotide sequence ID" value="XM_029792062.2"/>
</dbReference>
<keyword evidence="5 8" id="KW-0472">Membrane</keyword>
<accession>A0A6P7TD05</accession>
<dbReference type="KEGG" id="osn:115221828"/>
<dbReference type="PANTHER" id="PTHR24243">
    <property type="entry name" value="G-PROTEIN COUPLED RECEPTOR"/>
    <property type="match status" value="1"/>
</dbReference>
<dbReference type="AlphaFoldDB" id="A0A6P7TD05"/>
<evidence type="ECO:0000256" key="5">
    <source>
        <dbReference type="ARBA" id="ARBA00023136"/>
    </source>
</evidence>
<protein>
    <submittedName>
        <fullName evidence="11">Melatonin receptor type 1A</fullName>
    </submittedName>
</protein>
<feature type="transmembrane region" description="Helical" evidence="8">
    <location>
        <begin position="263"/>
        <end position="288"/>
    </location>
</feature>
<evidence type="ECO:0000256" key="7">
    <source>
        <dbReference type="ARBA" id="ARBA00023224"/>
    </source>
</evidence>
<dbReference type="InterPro" id="IPR017452">
    <property type="entry name" value="GPCR_Rhodpsn_7TM"/>
</dbReference>
<dbReference type="PROSITE" id="PS50262">
    <property type="entry name" value="G_PROTEIN_RECEP_F1_2"/>
    <property type="match status" value="1"/>
</dbReference>
<reference evidence="11" key="1">
    <citation type="submission" date="2025-08" db="UniProtKB">
        <authorList>
            <consortium name="RefSeq"/>
        </authorList>
    </citation>
    <scope>IDENTIFICATION</scope>
</reference>
<dbReference type="Gene3D" id="1.20.1070.10">
    <property type="entry name" value="Rhodopsin 7-helix transmembrane proteins"/>
    <property type="match status" value="1"/>
</dbReference>
<keyword evidence="3 8" id="KW-1133">Transmembrane helix</keyword>
<dbReference type="PRINTS" id="PR00237">
    <property type="entry name" value="GPCRRHODOPSN"/>
</dbReference>
<proteinExistence type="predicted"/>
<dbReference type="GO" id="GO:0005886">
    <property type="term" value="C:plasma membrane"/>
    <property type="evidence" value="ECO:0007669"/>
    <property type="project" value="TreeGrafter"/>
</dbReference>
<evidence type="ECO:0000256" key="4">
    <source>
        <dbReference type="ARBA" id="ARBA00023040"/>
    </source>
</evidence>
<keyword evidence="4" id="KW-0297">G-protein coupled receptor</keyword>
<name>A0A6P7TD05_9MOLL</name>
<evidence type="ECO:0000313" key="11">
    <source>
        <dbReference type="RefSeq" id="XP_029647922.1"/>
    </source>
</evidence>
<evidence type="ECO:0000256" key="1">
    <source>
        <dbReference type="ARBA" id="ARBA00004141"/>
    </source>
</evidence>
<keyword evidence="7" id="KW-0807">Transducer</keyword>